<evidence type="ECO:0000313" key="3">
    <source>
        <dbReference type="EMBL" id="MBF1165034.1"/>
    </source>
</evidence>
<evidence type="ECO:0000256" key="1">
    <source>
        <dbReference type="SAM" id="Phobius"/>
    </source>
</evidence>
<dbReference type="Pfam" id="PF11992">
    <property type="entry name" value="TgpA_N"/>
    <property type="match status" value="1"/>
</dbReference>
<keyword evidence="1" id="KW-1133">Transmembrane helix</keyword>
<feature type="domain" description="Transglutaminase-like" evidence="2">
    <location>
        <begin position="242"/>
        <end position="313"/>
    </location>
</feature>
<dbReference type="InterPro" id="IPR025403">
    <property type="entry name" value="TgpA-like_C"/>
</dbReference>
<name>A0A930BRZ8_9RHOO</name>
<dbReference type="Pfam" id="PF13559">
    <property type="entry name" value="DUF4129"/>
    <property type="match status" value="1"/>
</dbReference>
<dbReference type="InterPro" id="IPR052901">
    <property type="entry name" value="Bact_TGase-like"/>
</dbReference>
<keyword evidence="1" id="KW-0472">Membrane</keyword>
<reference evidence="3" key="1">
    <citation type="submission" date="2020-04" db="EMBL/GenBank/DDBJ databases">
        <title>Deep metagenomics examines the oral microbiome during advanced dental caries in children, revealing novel taxa and co-occurrences with host molecules.</title>
        <authorList>
            <person name="Baker J.L."/>
            <person name="Morton J.T."/>
            <person name="Dinis M."/>
            <person name="Alvarez R."/>
            <person name="Tran N.C."/>
            <person name="Knight R."/>
            <person name="Edlund A."/>
        </authorList>
    </citation>
    <scope>NUCLEOTIDE SEQUENCE</scope>
    <source>
        <strain evidence="3">JCVI_32_bin.24</strain>
    </source>
</reference>
<gene>
    <name evidence="3" type="ORF">HXL68_08330</name>
</gene>
<dbReference type="EMBL" id="JABZMI010000142">
    <property type="protein sequence ID" value="MBF1165034.1"/>
    <property type="molecule type" value="Genomic_DNA"/>
</dbReference>
<dbReference type="Pfam" id="PF01841">
    <property type="entry name" value="Transglut_core"/>
    <property type="match status" value="1"/>
</dbReference>
<dbReference type="InterPro" id="IPR021878">
    <property type="entry name" value="TgpA_N"/>
</dbReference>
<keyword evidence="1" id="KW-0812">Transmembrane</keyword>
<sequence>RQETLRLAAKLCLQAIPFMLALYVLFPRVSGPLWGLPSDAHAGMTGLSETMSPGSISRLAQSADIAFRARFDGNQPAKHKLYWRGPVLEEFDGTTWRPTAGRGPSPALDNLSPPLRYELTLEPHNQRWALALDAPMQLPEGVSLSSPLTAMLRQPLTERRRLQLAASLDYRFNVDEAPGTLQRNLILPPGANPRTRDLARRWREADSDPSSLIGKAQALFAASFTYTLQPPLLGEHSVDDFLFRTQRGFCEHYAAAFVFLMRAAGVPARVVSGYQGGEANPLDGYVVIRQSDAHAWAEVWLAGRGWVRVDPTAAVSPARIETGIADALPFGEPLPALVQWRADWLRGLRYRWEAINNAWNQHFLGYDPQRQRQLLSRLGLPDADWRSLASALGLTCALLAAALTAWSLHRRPKTDPAWRLWQKALRRLAKREVDCAPWETPLALAARVRTQCPELAETFQAVVDAYLKARYGNAPNHLKDLRTAVAQLR</sequence>
<evidence type="ECO:0000259" key="2">
    <source>
        <dbReference type="SMART" id="SM00460"/>
    </source>
</evidence>
<dbReference type="SMART" id="SM00460">
    <property type="entry name" value="TGc"/>
    <property type="match status" value="1"/>
</dbReference>
<proteinExistence type="predicted"/>
<accession>A0A930BRZ8</accession>
<organism evidence="3 4">
    <name type="scientific">Dechloromonas agitata</name>
    <dbReference type="NCBI Taxonomy" id="73030"/>
    <lineage>
        <taxon>Bacteria</taxon>
        <taxon>Pseudomonadati</taxon>
        <taxon>Pseudomonadota</taxon>
        <taxon>Betaproteobacteria</taxon>
        <taxon>Rhodocyclales</taxon>
        <taxon>Azonexaceae</taxon>
        <taxon>Dechloromonas</taxon>
    </lineage>
</organism>
<dbReference type="SUPFAM" id="SSF54001">
    <property type="entry name" value="Cysteine proteinases"/>
    <property type="match status" value="1"/>
</dbReference>
<evidence type="ECO:0000313" key="4">
    <source>
        <dbReference type="Proteomes" id="UP000718593"/>
    </source>
</evidence>
<dbReference type="PANTHER" id="PTHR42736:SF1">
    <property type="entry name" value="PROTEIN-GLUTAMINE GAMMA-GLUTAMYLTRANSFERASE"/>
    <property type="match status" value="1"/>
</dbReference>
<dbReference type="InterPro" id="IPR038765">
    <property type="entry name" value="Papain-like_cys_pep_sf"/>
</dbReference>
<dbReference type="Gene3D" id="3.10.620.30">
    <property type="match status" value="1"/>
</dbReference>
<feature type="non-terminal residue" evidence="3">
    <location>
        <position position="1"/>
    </location>
</feature>
<protein>
    <submittedName>
        <fullName evidence="3">DUF3488 domain-containing transglutaminase family protein</fullName>
    </submittedName>
</protein>
<dbReference type="InterPro" id="IPR002931">
    <property type="entry name" value="Transglutaminase-like"/>
</dbReference>
<dbReference type="PANTHER" id="PTHR42736">
    <property type="entry name" value="PROTEIN-GLUTAMINE GAMMA-GLUTAMYLTRANSFERASE"/>
    <property type="match status" value="1"/>
</dbReference>
<feature type="transmembrane region" description="Helical" evidence="1">
    <location>
        <begin position="7"/>
        <end position="26"/>
    </location>
</feature>
<dbReference type="Proteomes" id="UP000718593">
    <property type="component" value="Unassembled WGS sequence"/>
</dbReference>
<comment type="caution">
    <text evidence="3">The sequence shown here is derived from an EMBL/GenBank/DDBJ whole genome shotgun (WGS) entry which is preliminary data.</text>
</comment>
<dbReference type="AlphaFoldDB" id="A0A930BRZ8"/>